<keyword evidence="2" id="KW-0732">Signal</keyword>
<protein>
    <submittedName>
        <fullName evidence="3">Uncharacterized protein</fullName>
    </submittedName>
</protein>
<reference evidence="3" key="1">
    <citation type="submission" date="2014-11" db="EMBL/GenBank/DDBJ databases">
        <authorList>
            <person name="Otto D Thomas"/>
            <person name="Naeem Raeece"/>
        </authorList>
    </citation>
    <scope>NUCLEOTIDE SEQUENCE</scope>
</reference>
<evidence type="ECO:0000256" key="1">
    <source>
        <dbReference type="SAM" id="MobiDB-lite"/>
    </source>
</evidence>
<feature type="region of interest" description="Disordered" evidence="1">
    <location>
        <begin position="62"/>
        <end position="185"/>
    </location>
</feature>
<evidence type="ECO:0000313" key="3">
    <source>
        <dbReference type="EMBL" id="CEM16230.1"/>
    </source>
</evidence>
<feature type="compositionally biased region" description="Basic residues" evidence="1">
    <location>
        <begin position="173"/>
        <end position="185"/>
    </location>
</feature>
<gene>
    <name evidence="3" type="ORF">Cvel_3593</name>
</gene>
<dbReference type="EMBL" id="CDMZ01000529">
    <property type="protein sequence ID" value="CEM16230.1"/>
    <property type="molecule type" value="Genomic_DNA"/>
</dbReference>
<feature type="compositionally biased region" description="Basic and acidic residues" evidence="1">
    <location>
        <begin position="76"/>
        <end position="96"/>
    </location>
</feature>
<evidence type="ECO:0000256" key="2">
    <source>
        <dbReference type="SAM" id="SignalP"/>
    </source>
</evidence>
<accession>A0A0G4FPH1</accession>
<sequence>MLFFWTQIDHELLLSVFVLGLQATIDRDAFSSAFCGLKRLLMPQHNRGDCKFAVWAAESDEDELPPPKPLQLSDEFMAKLKAHQEAEANKKPVEQKKKQKADSQLSFHEKQSQREEERFKRQEKLDQRLEKQKKKTSIEMERKAEAAAQQVDERKEERKAKLEESKEAGHLAGKAKLKGGKSMYR</sequence>
<name>A0A0G4FPH1_9ALVE</name>
<feature type="chain" id="PRO_5005189566" evidence="2">
    <location>
        <begin position="24"/>
        <end position="185"/>
    </location>
</feature>
<proteinExistence type="predicted"/>
<organism evidence="3">
    <name type="scientific">Chromera velia CCMP2878</name>
    <dbReference type="NCBI Taxonomy" id="1169474"/>
    <lineage>
        <taxon>Eukaryota</taxon>
        <taxon>Sar</taxon>
        <taxon>Alveolata</taxon>
        <taxon>Colpodellida</taxon>
        <taxon>Chromeraceae</taxon>
        <taxon>Chromera</taxon>
    </lineage>
</organism>
<dbReference type="AlphaFoldDB" id="A0A0G4FPH1"/>
<feature type="compositionally biased region" description="Basic and acidic residues" evidence="1">
    <location>
        <begin position="107"/>
        <end position="169"/>
    </location>
</feature>
<feature type="signal peptide" evidence="2">
    <location>
        <begin position="1"/>
        <end position="23"/>
    </location>
</feature>
<dbReference type="VEuPathDB" id="CryptoDB:Cvel_3593"/>